<gene>
    <name evidence="2" type="ORF">LZD57_08950</name>
</gene>
<dbReference type="RefSeq" id="WP_233719263.1">
    <property type="nucleotide sequence ID" value="NZ_JAJUWU010000007.1"/>
</dbReference>
<dbReference type="SUPFAM" id="SSF48113">
    <property type="entry name" value="Heme-dependent peroxidases"/>
    <property type="match status" value="1"/>
</dbReference>
<feature type="region of interest" description="Disordered" evidence="1">
    <location>
        <begin position="607"/>
        <end position="629"/>
    </location>
</feature>
<dbReference type="GO" id="GO:0006979">
    <property type="term" value="P:response to oxidative stress"/>
    <property type="evidence" value="ECO:0007669"/>
    <property type="project" value="InterPro"/>
</dbReference>
<reference evidence="2" key="1">
    <citation type="submission" date="2022-01" db="EMBL/GenBank/DDBJ databases">
        <title>Jiella avicenniae sp. nov., a novel endophytic bacterium isolated from bark of Avicennia marina.</title>
        <authorList>
            <person name="Tuo L."/>
        </authorList>
    </citation>
    <scope>NUCLEOTIDE SEQUENCE</scope>
    <source>
        <strain evidence="2">CBK1P-4</strain>
    </source>
</reference>
<proteinExistence type="predicted"/>
<dbReference type="InterPro" id="IPR037120">
    <property type="entry name" value="Haem_peroxidase_sf_animal"/>
</dbReference>
<evidence type="ECO:0000313" key="3">
    <source>
        <dbReference type="Proteomes" id="UP001139035"/>
    </source>
</evidence>
<protein>
    <recommendedName>
        <fullName evidence="4">Animal haem peroxidase</fullName>
    </recommendedName>
</protein>
<dbReference type="GO" id="GO:0020037">
    <property type="term" value="F:heme binding"/>
    <property type="evidence" value="ECO:0007669"/>
    <property type="project" value="InterPro"/>
</dbReference>
<dbReference type="EMBL" id="JAJUWU010000007">
    <property type="protein sequence ID" value="MCE7028114.1"/>
    <property type="molecule type" value="Genomic_DNA"/>
</dbReference>
<dbReference type="Pfam" id="PF03098">
    <property type="entry name" value="An_peroxidase"/>
    <property type="match status" value="1"/>
</dbReference>
<evidence type="ECO:0008006" key="4">
    <source>
        <dbReference type="Google" id="ProtNLM"/>
    </source>
</evidence>
<dbReference type="InterPro" id="IPR010255">
    <property type="entry name" value="Haem_peroxidase_sf"/>
</dbReference>
<dbReference type="GO" id="GO:0004601">
    <property type="term" value="F:peroxidase activity"/>
    <property type="evidence" value="ECO:0007669"/>
    <property type="project" value="InterPro"/>
</dbReference>
<dbReference type="Gene3D" id="1.10.640.10">
    <property type="entry name" value="Haem peroxidase domain superfamily, animal type"/>
    <property type="match status" value="1"/>
</dbReference>
<dbReference type="AlphaFoldDB" id="A0A9X1P1L3"/>
<evidence type="ECO:0000256" key="1">
    <source>
        <dbReference type="SAM" id="MobiDB-lite"/>
    </source>
</evidence>
<dbReference type="Proteomes" id="UP001139035">
    <property type="component" value="Unassembled WGS sequence"/>
</dbReference>
<feature type="compositionally biased region" description="Basic and acidic residues" evidence="1">
    <location>
        <begin position="615"/>
        <end position="626"/>
    </location>
</feature>
<name>A0A9X1P1L3_9HYPH</name>
<dbReference type="InterPro" id="IPR019791">
    <property type="entry name" value="Haem_peroxidase_animal"/>
</dbReference>
<organism evidence="2 3">
    <name type="scientific">Jiella avicenniae</name>
    <dbReference type="NCBI Taxonomy" id="2907202"/>
    <lineage>
        <taxon>Bacteria</taxon>
        <taxon>Pseudomonadati</taxon>
        <taxon>Pseudomonadota</taxon>
        <taxon>Alphaproteobacteria</taxon>
        <taxon>Hyphomicrobiales</taxon>
        <taxon>Aurantimonadaceae</taxon>
        <taxon>Jiella</taxon>
    </lineage>
</organism>
<comment type="caution">
    <text evidence="2">The sequence shown here is derived from an EMBL/GenBank/DDBJ whole genome shotgun (WGS) entry which is preliminary data.</text>
</comment>
<sequence length="804" mass="85223">MLLKFIAMGTLCVAGPAIGQTLQPQGPDTVVASRDDLARALIGLADAMGGETPENAEASGADAESPVDDVAISTEALNALSSGPIDAQARALIVTNLQAAGHGTSARLLSQALETMSETPESAIAKLVAGRFCRIICAEQSPLRRCRQEPLALPSAEVAGPAARNACDPHEIAEMDEWRPIFGANRSAEHMGSASALYGDGPDNPNIPSGYTFLGQFIDHDMTATLVALGQVENVVQTAVAMAGPQTAGEVNQRAGGAASLTDAAALLLSAAVAKSMDPTAESRGGSGELEISNGRSADLDLDSVYGPYSSYESIIDAVVNGEAFAVSGFERREGVPTGRFAFHVVRSPGGYDSPPSYDANGETTQPRLERAPLTGFDFPRASDLAATVIDPRNDENKVIAGIHTMFELMHNDCVDFYTQHQGRSTADAATRLTIPSAYNRCRLEVPMVYQTVLLTDYLPRTLDATFAGDLLGASSVNPQDNELPQAAGSISAQPVIDALRFYEVPPSHTTQIPESFAVAAFRLGHSQLRSGYALQRDTFNEQGDYIGGAGRKLFDAATGMSDLSGRQPMAPETVVDWSRFFQLGGEPLRSKAIDLKLPSEVAHMPVKALPPEPRPGEVPDVRTDTPSEQNLARRNILRAAAPTHRPAGPEGPEVDYGGVGLPPAEDYVAFLSLQLDGYDGEPVFTEVRDTLGVPEGHPIPLWLYVLGEAQNQNGGERLGTIGSVIVGETIAGIIAYDDQSVLNAPLPSEGPVWEPIATVRDEKRYSMPDVVRHLQAHVCLSEGGERMPVRLVSEPDAATATCS</sequence>
<evidence type="ECO:0000313" key="2">
    <source>
        <dbReference type="EMBL" id="MCE7028114.1"/>
    </source>
</evidence>
<accession>A0A9X1P1L3</accession>
<keyword evidence="3" id="KW-1185">Reference proteome</keyword>